<name>A0A4S3J0U2_9EURO</name>
<organism evidence="2 3">
    <name type="scientific">Aspergillus tanneri</name>
    <dbReference type="NCBI Taxonomy" id="1220188"/>
    <lineage>
        <taxon>Eukaryota</taxon>
        <taxon>Fungi</taxon>
        <taxon>Dikarya</taxon>
        <taxon>Ascomycota</taxon>
        <taxon>Pezizomycotina</taxon>
        <taxon>Eurotiomycetes</taxon>
        <taxon>Eurotiomycetidae</taxon>
        <taxon>Eurotiales</taxon>
        <taxon>Aspergillaceae</taxon>
        <taxon>Aspergillus</taxon>
        <taxon>Aspergillus subgen. Circumdati</taxon>
    </lineage>
</organism>
<sequence length="20" mass="2156">MKPNDHVPGSQPAHTLQADI</sequence>
<dbReference type="AlphaFoldDB" id="A0A4S3J0U2"/>
<proteinExistence type="predicted"/>
<gene>
    <name evidence="2" type="ORF">EYZ11_012210</name>
</gene>
<reference evidence="2 3" key="1">
    <citation type="submission" date="2019-03" db="EMBL/GenBank/DDBJ databases">
        <title>The genome sequence of a newly discovered highly antifungal drug resistant Aspergillus species, Aspergillus tanneri NIH 1004.</title>
        <authorList>
            <person name="Mounaud S."/>
            <person name="Singh I."/>
            <person name="Joardar V."/>
            <person name="Pakala S."/>
            <person name="Pakala S."/>
            <person name="Venepally P."/>
            <person name="Hoover J."/>
            <person name="Nierman W."/>
            <person name="Chung J."/>
            <person name="Losada L."/>
        </authorList>
    </citation>
    <scope>NUCLEOTIDE SEQUENCE [LARGE SCALE GENOMIC DNA]</scope>
    <source>
        <strain evidence="2 3">NIH1004</strain>
    </source>
</reference>
<feature type="region of interest" description="Disordered" evidence="1">
    <location>
        <begin position="1"/>
        <end position="20"/>
    </location>
</feature>
<protein>
    <submittedName>
        <fullName evidence="2">Uncharacterized protein</fullName>
    </submittedName>
</protein>
<evidence type="ECO:0000313" key="2">
    <source>
        <dbReference type="EMBL" id="THC88340.1"/>
    </source>
</evidence>
<keyword evidence="3" id="KW-1185">Reference proteome</keyword>
<dbReference type="Proteomes" id="UP000308092">
    <property type="component" value="Unassembled WGS sequence"/>
</dbReference>
<dbReference type="VEuPathDB" id="FungiDB:EYZ11_012210"/>
<comment type="caution">
    <text evidence="2">The sequence shown here is derived from an EMBL/GenBank/DDBJ whole genome shotgun (WGS) entry which is preliminary data.</text>
</comment>
<dbReference type="EMBL" id="SOSA01000871">
    <property type="protein sequence ID" value="THC88340.1"/>
    <property type="molecule type" value="Genomic_DNA"/>
</dbReference>
<evidence type="ECO:0000256" key="1">
    <source>
        <dbReference type="SAM" id="MobiDB-lite"/>
    </source>
</evidence>
<accession>A0A4S3J0U2</accession>
<evidence type="ECO:0000313" key="3">
    <source>
        <dbReference type="Proteomes" id="UP000308092"/>
    </source>
</evidence>